<dbReference type="InterPro" id="IPR003265">
    <property type="entry name" value="HhH-GPD_domain"/>
</dbReference>
<dbReference type="Gene3D" id="1.10.340.30">
    <property type="entry name" value="Hypothetical protein, domain 2"/>
    <property type="match status" value="1"/>
</dbReference>
<dbReference type="SMART" id="SM00478">
    <property type="entry name" value="ENDO3c"/>
    <property type="match status" value="1"/>
</dbReference>
<keyword evidence="2 12" id="KW-0004">4Fe-4S</keyword>
<evidence type="ECO:0000256" key="5">
    <source>
        <dbReference type="ARBA" id="ARBA00022801"/>
    </source>
</evidence>
<evidence type="ECO:0000259" key="13">
    <source>
        <dbReference type="SMART" id="SM00478"/>
    </source>
</evidence>
<keyword evidence="11 12" id="KW-0326">Glycosidase</keyword>
<evidence type="ECO:0000256" key="10">
    <source>
        <dbReference type="ARBA" id="ARBA00023239"/>
    </source>
</evidence>
<dbReference type="FunFam" id="1.10.340.30:FF:000001">
    <property type="entry name" value="Endonuclease III"/>
    <property type="match status" value="1"/>
</dbReference>
<keyword evidence="14" id="KW-0540">Nuclease</keyword>
<comment type="cofactor">
    <cofactor evidence="12">
        <name>[4Fe-4S] cluster</name>
        <dbReference type="ChEBI" id="CHEBI:49883"/>
    </cofactor>
    <text evidence="12">Binds 1 [4Fe-4S] cluster.</text>
</comment>
<evidence type="ECO:0000256" key="1">
    <source>
        <dbReference type="ARBA" id="ARBA00008343"/>
    </source>
</evidence>
<keyword evidence="5 12" id="KW-0378">Hydrolase</keyword>
<evidence type="ECO:0000256" key="4">
    <source>
        <dbReference type="ARBA" id="ARBA00022763"/>
    </source>
</evidence>
<feature type="binding site" evidence="12">
    <location>
        <position position="209"/>
    </location>
    <ligand>
        <name>[4Fe-4S] cluster</name>
        <dbReference type="ChEBI" id="CHEBI:49883"/>
    </ligand>
</feature>
<dbReference type="Pfam" id="PF00730">
    <property type="entry name" value="HhH-GPD"/>
    <property type="match status" value="1"/>
</dbReference>
<evidence type="ECO:0000313" key="15">
    <source>
        <dbReference type="Proteomes" id="UP000182631"/>
    </source>
</evidence>
<dbReference type="Gene3D" id="1.10.1670.10">
    <property type="entry name" value="Helix-hairpin-Helix base-excision DNA repair enzymes (C-terminal)"/>
    <property type="match status" value="1"/>
</dbReference>
<feature type="domain" description="HhH-GPD" evidence="13">
    <location>
        <begin position="49"/>
        <end position="197"/>
    </location>
</feature>
<keyword evidence="14" id="KW-0255">Endonuclease</keyword>
<dbReference type="HAMAP" id="MF_00942">
    <property type="entry name" value="Nth"/>
    <property type="match status" value="1"/>
</dbReference>
<evidence type="ECO:0000256" key="8">
    <source>
        <dbReference type="ARBA" id="ARBA00023125"/>
    </source>
</evidence>
<dbReference type="GO" id="GO:0140078">
    <property type="term" value="F:class I DNA-(apurinic or apyrimidinic site) endonuclease activity"/>
    <property type="evidence" value="ECO:0007669"/>
    <property type="project" value="UniProtKB-EC"/>
</dbReference>
<dbReference type="SUPFAM" id="SSF48150">
    <property type="entry name" value="DNA-glycosylase"/>
    <property type="match status" value="1"/>
</dbReference>
<keyword evidence="6 12" id="KW-0408">Iron</keyword>
<gene>
    <name evidence="12" type="primary">nth</name>
    <name evidence="14" type="ORF">FLM9_972</name>
</gene>
<comment type="function">
    <text evidence="12">DNA repair enzyme that has both DNA N-glycosylase activity and AP-lyase activity. The DNA N-glycosylase activity releases various damaged pyrimidines from DNA by cleaving the N-glycosidic bond, leaving an AP (apurinic/apyrimidinic) site. The AP-lyase activity cleaves the phosphodiester bond 3' to the AP site by a beta-elimination, leaving a 3'-terminal unsaturated sugar and a product with a terminal 5'-phosphate.</text>
</comment>
<sequence>MMPNVDNRGWPPPPQRAALIFQHLGQLYPDARCSLDWRNPFQLLVATMLSAQCTDQRVNQVTPALFDRFPDAASFAAAEPEQVEPYVRPTGFYRNKARHIVSTSRLLLERHQGRVPKSMEALLECPGVARKTANVVLATAYGLNAGVTVDTHVRRLSNRLGLVAATDPARIEVELMALLPQADWDLLSIRLIFHGRAVCKARRPACGCCHLADLCPSHRPEPMDTRPQRVSPLTRI</sequence>
<feature type="binding site" evidence="12">
    <location>
        <position position="215"/>
    </location>
    <ligand>
        <name>[4Fe-4S] cluster</name>
        <dbReference type="ChEBI" id="CHEBI:49883"/>
    </ligand>
</feature>
<dbReference type="InterPro" id="IPR005759">
    <property type="entry name" value="Nth"/>
</dbReference>
<dbReference type="PANTHER" id="PTHR10359">
    <property type="entry name" value="A/G-SPECIFIC ADENINE GLYCOSYLASE/ENDONUCLEASE III"/>
    <property type="match status" value="1"/>
</dbReference>
<dbReference type="PIRSF" id="PIRSF001435">
    <property type="entry name" value="Nth"/>
    <property type="match status" value="1"/>
</dbReference>
<dbReference type="GO" id="GO:0006285">
    <property type="term" value="P:base-excision repair, AP site formation"/>
    <property type="evidence" value="ECO:0007669"/>
    <property type="project" value="TreeGrafter"/>
</dbReference>
<keyword evidence="15" id="KW-1185">Reference proteome</keyword>
<dbReference type="AlphaFoldDB" id="A0A171DGT2"/>
<dbReference type="NCBIfam" id="TIGR01083">
    <property type="entry name" value="nth"/>
    <property type="match status" value="1"/>
</dbReference>
<keyword evidence="9 12" id="KW-0234">DNA repair</keyword>
<dbReference type="PANTHER" id="PTHR10359:SF18">
    <property type="entry name" value="ENDONUCLEASE III"/>
    <property type="match status" value="1"/>
</dbReference>
<evidence type="ECO:0000313" key="14">
    <source>
        <dbReference type="EMBL" id="SAY38951.1"/>
    </source>
</evidence>
<keyword evidence="10 12" id="KW-0456">Lyase</keyword>
<feature type="binding site" evidence="12">
    <location>
        <position position="206"/>
    </location>
    <ligand>
        <name>[4Fe-4S] cluster</name>
        <dbReference type="ChEBI" id="CHEBI:49883"/>
    </ligand>
</feature>
<evidence type="ECO:0000256" key="12">
    <source>
        <dbReference type="HAMAP-Rule" id="MF_00942"/>
    </source>
</evidence>
<proteinExistence type="inferred from homology"/>
<dbReference type="InterPro" id="IPR011257">
    <property type="entry name" value="DNA_glycosylase"/>
</dbReference>
<reference evidence="15" key="1">
    <citation type="submission" date="2016-02" db="EMBL/GenBank/DDBJ databases">
        <authorList>
            <person name="liu f."/>
        </authorList>
    </citation>
    <scope>NUCLEOTIDE SEQUENCE [LARGE SCALE GENOMIC DNA]</scope>
</reference>
<dbReference type="FunFam" id="1.10.1670.10:FF:000001">
    <property type="entry name" value="Endonuclease III"/>
    <property type="match status" value="1"/>
</dbReference>
<keyword evidence="8 12" id="KW-0238">DNA-binding</keyword>
<dbReference type="CDD" id="cd00056">
    <property type="entry name" value="ENDO3c"/>
    <property type="match status" value="1"/>
</dbReference>
<dbReference type="EC" id="4.2.99.18" evidence="12"/>
<comment type="similarity">
    <text evidence="1 12">Belongs to the Nth/MutY family.</text>
</comment>
<evidence type="ECO:0000256" key="3">
    <source>
        <dbReference type="ARBA" id="ARBA00022723"/>
    </source>
</evidence>
<dbReference type="GO" id="GO:0051539">
    <property type="term" value="F:4 iron, 4 sulfur cluster binding"/>
    <property type="evidence" value="ECO:0007669"/>
    <property type="project" value="UniProtKB-UniRule"/>
</dbReference>
<evidence type="ECO:0000256" key="9">
    <source>
        <dbReference type="ARBA" id="ARBA00023204"/>
    </source>
</evidence>
<evidence type="ECO:0000256" key="7">
    <source>
        <dbReference type="ARBA" id="ARBA00023014"/>
    </source>
</evidence>
<protein>
    <recommendedName>
        <fullName evidence="12">Endonuclease III</fullName>
        <ecNumber evidence="12">4.2.99.18</ecNumber>
    </recommendedName>
    <alternativeName>
        <fullName evidence="12">DNA-(apurinic or apyrimidinic site) lyase</fullName>
    </alternativeName>
</protein>
<keyword evidence="3 12" id="KW-0479">Metal-binding</keyword>
<organism evidence="14 15">
    <name type="scientific">Candidatus Synechococcus spongiarum</name>
    <dbReference type="NCBI Taxonomy" id="431041"/>
    <lineage>
        <taxon>Bacteria</taxon>
        <taxon>Bacillati</taxon>
        <taxon>Cyanobacteriota</taxon>
        <taxon>Cyanophyceae</taxon>
        <taxon>Synechococcales</taxon>
        <taxon>Synechococcaceae</taxon>
        <taxon>Synechococcus</taxon>
    </lineage>
</organism>
<accession>A0A171DGT2</accession>
<feature type="binding site" evidence="12">
    <location>
        <position position="199"/>
    </location>
    <ligand>
        <name>[4Fe-4S] cluster</name>
        <dbReference type="ChEBI" id="CHEBI:49883"/>
    </ligand>
</feature>
<dbReference type="InterPro" id="IPR023170">
    <property type="entry name" value="HhH_base_excis_C"/>
</dbReference>
<keyword evidence="7 12" id="KW-0411">Iron-sulfur</keyword>
<dbReference type="InterPro" id="IPR004035">
    <property type="entry name" value="Endouclease-III_FeS-bd_BS"/>
</dbReference>
<evidence type="ECO:0000256" key="2">
    <source>
        <dbReference type="ARBA" id="ARBA00022485"/>
    </source>
</evidence>
<name>A0A171DGT2_9SYNE</name>
<dbReference type="Proteomes" id="UP000182631">
    <property type="component" value="Unassembled WGS sequence"/>
</dbReference>
<evidence type="ECO:0000256" key="11">
    <source>
        <dbReference type="ARBA" id="ARBA00023295"/>
    </source>
</evidence>
<keyword evidence="4 12" id="KW-0227">DNA damage</keyword>
<comment type="catalytic activity">
    <reaction evidence="12">
        <text>2'-deoxyribonucleotide-(2'-deoxyribose 5'-phosphate)-2'-deoxyribonucleotide-DNA = a 3'-end 2'-deoxyribonucleotide-(2,3-dehydro-2,3-deoxyribose 5'-phosphate)-DNA + a 5'-end 5'-phospho-2'-deoxyribonucleoside-DNA + H(+)</text>
        <dbReference type="Rhea" id="RHEA:66592"/>
        <dbReference type="Rhea" id="RHEA-COMP:13180"/>
        <dbReference type="Rhea" id="RHEA-COMP:16897"/>
        <dbReference type="Rhea" id="RHEA-COMP:17067"/>
        <dbReference type="ChEBI" id="CHEBI:15378"/>
        <dbReference type="ChEBI" id="CHEBI:136412"/>
        <dbReference type="ChEBI" id="CHEBI:157695"/>
        <dbReference type="ChEBI" id="CHEBI:167181"/>
        <dbReference type="EC" id="4.2.99.18"/>
    </reaction>
</comment>
<evidence type="ECO:0000256" key="6">
    <source>
        <dbReference type="ARBA" id="ARBA00023004"/>
    </source>
</evidence>
<dbReference type="EMBL" id="FITM01000104">
    <property type="protein sequence ID" value="SAY38951.1"/>
    <property type="molecule type" value="Genomic_DNA"/>
</dbReference>
<dbReference type="GO" id="GO:0046872">
    <property type="term" value="F:metal ion binding"/>
    <property type="evidence" value="ECO:0007669"/>
    <property type="project" value="UniProtKB-KW"/>
</dbReference>
<dbReference type="PROSITE" id="PS00764">
    <property type="entry name" value="ENDONUCLEASE_III_1"/>
    <property type="match status" value="1"/>
</dbReference>
<dbReference type="GO" id="GO:0003677">
    <property type="term" value="F:DNA binding"/>
    <property type="evidence" value="ECO:0007669"/>
    <property type="project" value="UniProtKB-UniRule"/>
</dbReference>
<dbReference type="GO" id="GO:0019104">
    <property type="term" value="F:DNA N-glycosylase activity"/>
    <property type="evidence" value="ECO:0007669"/>
    <property type="project" value="UniProtKB-UniRule"/>
</dbReference>